<comment type="caution">
    <text evidence="5">The sequence shown here is derived from an EMBL/GenBank/DDBJ whole genome shotgun (WGS) entry which is preliminary data.</text>
</comment>
<evidence type="ECO:0000259" key="4">
    <source>
        <dbReference type="PROSITE" id="PS50158"/>
    </source>
</evidence>
<feature type="region of interest" description="Disordered" evidence="3">
    <location>
        <begin position="445"/>
        <end position="476"/>
    </location>
</feature>
<gene>
    <name evidence="5" type="ORF">E3N88_38726</name>
</gene>
<dbReference type="PANTHER" id="PTHR46148">
    <property type="entry name" value="CHROMO DOMAIN-CONTAINING PROTEIN"/>
    <property type="match status" value="1"/>
</dbReference>
<dbReference type="GO" id="GO:0003676">
    <property type="term" value="F:nucleic acid binding"/>
    <property type="evidence" value="ECO:0007669"/>
    <property type="project" value="InterPro"/>
</dbReference>
<organism evidence="5 6">
    <name type="scientific">Mikania micrantha</name>
    <name type="common">bitter vine</name>
    <dbReference type="NCBI Taxonomy" id="192012"/>
    <lineage>
        <taxon>Eukaryota</taxon>
        <taxon>Viridiplantae</taxon>
        <taxon>Streptophyta</taxon>
        <taxon>Embryophyta</taxon>
        <taxon>Tracheophyta</taxon>
        <taxon>Spermatophyta</taxon>
        <taxon>Magnoliopsida</taxon>
        <taxon>eudicotyledons</taxon>
        <taxon>Gunneridae</taxon>
        <taxon>Pentapetalae</taxon>
        <taxon>asterids</taxon>
        <taxon>campanulids</taxon>
        <taxon>Asterales</taxon>
        <taxon>Asteraceae</taxon>
        <taxon>Asteroideae</taxon>
        <taxon>Heliantheae alliance</taxon>
        <taxon>Eupatorieae</taxon>
        <taxon>Mikania</taxon>
    </lineage>
</organism>
<evidence type="ECO:0000313" key="5">
    <source>
        <dbReference type="EMBL" id="KAD2805349.1"/>
    </source>
</evidence>
<feature type="domain" description="CCHC-type" evidence="4">
    <location>
        <begin position="430"/>
        <end position="445"/>
    </location>
</feature>
<evidence type="ECO:0000313" key="6">
    <source>
        <dbReference type="Proteomes" id="UP000326396"/>
    </source>
</evidence>
<feature type="compositionally biased region" description="Low complexity" evidence="3">
    <location>
        <begin position="298"/>
        <end position="315"/>
    </location>
</feature>
<keyword evidence="1" id="KW-0862">Zinc</keyword>
<accession>A0A5N6LUU7</accession>
<dbReference type="GO" id="GO:0008270">
    <property type="term" value="F:zinc ion binding"/>
    <property type="evidence" value="ECO:0007669"/>
    <property type="project" value="UniProtKB-KW"/>
</dbReference>
<dbReference type="SUPFAM" id="SSF57756">
    <property type="entry name" value="Retrovirus zinc finger-like domains"/>
    <property type="match status" value="1"/>
</dbReference>
<dbReference type="Proteomes" id="UP000326396">
    <property type="component" value="Linkage Group LG8"/>
</dbReference>
<evidence type="ECO:0000256" key="2">
    <source>
        <dbReference type="SAM" id="Coils"/>
    </source>
</evidence>
<reference evidence="5 6" key="1">
    <citation type="submission" date="2019-05" db="EMBL/GenBank/DDBJ databases">
        <title>Mikania micrantha, genome provides insights into the molecular mechanism of rapid growth.</title>
        <authorList>
            <person name="Liu B."/>
        </authorList>
    </citation>
    <scope>NUCLEOTIDE SEQUENCE [LARGE SCALE GENOMIC DNA]</scope>
    <source>
        <strain evidence="5">NLD-2019</strain>
        <tissue evidence="5">Leaf</tissue>
    </source>
</reference>
<dbReference type="PANTHER" id="PTHR46148:SF59">
    <property type="entry name" value="NUCLEOTIDYLTRANSFERASE, RIBONUCLEASE H"/>
    <property type="match status" value="1"/>
</dbReference>
<protein>
    <recommendedName>
        <fullName evidence="4">CCHC-type domain-containing protein</fullName>
    </recommendedName>
</protein>
<keyword evidence="6" id="KW-1185">Reference proteome</keyword>
<dbReference type="InterPro" id="IPR001878">
    <property type="entry name" value="Znf_CCHC"/>
</dbReference>
<feature type="coiled-coil region" evidence="2">
    <location>
        <begin position="586"/>
        <end position="616"/>
    </location>
</feature>
<dbReference type="InterPro" id="IPR056924">
    <property type="entry name" value="SH3_Tf2-1"/>
</dbReference>
<feature type="region of interest" description="Disordered" evidence="3">
    <location>
        <begin position="262"/>
        <end position="335"/>
    </location>
</feature>
<proteinExistence type="predicted"/>
<keyword evidence="2" id="KW-0175">Coiled coil</keyword>
<dbReference type="Pfam" id="PF24626">
    <property type="entry name" value="SH3_Tf2-1"/>
    <property type="match status" value="1"/>
</dbReference>
<dbReference type="InterPro" id="IPR036875">
    <property type="entry name" value="Znf_CCHC_sf"/>
</dbReference>
<sequence>MVFKFIGSKHGIQVKLFTTWYSNQEIHFMLHKQRIQLVELNPVNKVNPKSRIVTVSVLYNLATRSGQKSYADKRRKPLEFQVGDRVVLKVSPCKGVVCFGKKGKLAPRYVGPFEIIECIGPVAYRLRLPDELSGVHDLFHVSNLKKCLADESLVIPIEEIQVDEQLHFIEEPFEIMDRKVKQLRRSRIPIVKTLDALITRYRHLLTEVRKYGIEYSEDEKIDCLADASPDKWNSLVLILRENLPGLTLVEFIQKLEEQEMKDKRKARRVNVTQDPSLYGGPVATPPAASAKIQTTFVSRTSESTQSSSVPTSSSSHCPVNEKKSESTPPPVQLNTTNLGKVTVEAVKDHMAILSCVVSAYDEQVAGRIGNANLTFEVYAQIDEDEMELIDTQWALASVIRRINRYEKKTGKKFTFDRNTKFGFNPKSTQCYNCCEHGHFARECKNPKKQGNLNPFKPKEDYQKKKHKSEESSSKALVSQADEGYDWGVKYDDLMGAFMASLEEESGKRKEKIDEMTEVHSDLYEMIDRLKEMNSQLTSDLRVCTEANKKLILKEKAFDKKIIDLSKENEDLKIKVLQNNHAVSMHLDSVQKLKVELSAAKAEAELNKAKLENYQNSAYVIDHFAAMQRSRDNSGVGFHSVPPPSSFVPRPQLEPDLEVDPISLKESGFDHESDFVDNDAPIIEDITDLEYPDDILRMIGHQKANSVEKKSPVFQKSKSEVKSVGNSVAKQKIVSKSNLKVKTTSTIKPIVFVESSTTQKGESSKVFQKPEKFSKKIDKKFVKVVDKVNQSGVGNKGKSKIYQKNDKIKATGLKKKILSPSVASKSLESSKGCDEKPKKVSSRKCYRCGKLGHVIAELFHLWRKRAYFC</sequence>
<evidence type="ECO:0000256" key="1">
    <source>
        <dbReference type="PROSITE-ProRule" id="PRU00047"/>
    </source>
</evidence>
<dbReference type="PROSITE" id="PS50158">
    <property type="entry name" value="ZF_CCHC"/>
    <property type="match status" value="1"/>
</dbReference>
<name>A0A5N6LUU7_9ASTR</name>
<dbReference type="AlphaFoldDB" id="A0A5N6LUU7"/>
<keyword evidence="1" id="KW-0479">Metal-binding</keyword>
<keyword evidence="1" id="KW-0863">Zinc-finger</keyword>
<dbReference type="SMART" id="SM00343">
    <property type="entry name" value="ZnF_C2HC"/>
    <property type="match status" value="2"/>
</dbReference>
<feature type="compositionally biased region" description="Basic and acidic residues" evidence="3">
    <location>
        <begin position="456"/>
        <end position="472"/>
    </location>
</feature>
<evidence type="ECO:0000256" key="3">
    <source>
        <dbReference type="SAM" id="MobiDB-lite"/>
    </source>
</evidence>
<dbReference type="EMBL" id="SZYD01000018">
    <property type="protein sequence ID" value="KAD2805349.1"/>
    <property type="molecule type" value="Genomic_DNA"/>
</dbReference>